<dbReference type="PANTHER" id="PTHR47027">
    <property type="entry name" value="REVERSE TRANSCRIPTASE DOMAIN-CONTAINING PROTEIN"/>
    <property type="match status" value="1"/>
</dbReference>
<proteinExistence type="predicted"/>
<protein>
    <submittedName>
        <fullName evidence="1">Uncharacterized protein</fullName>
    </submittedName>
</protein>
<reference evidence="1 2" key="1">
    <citation type="journal article" date="2022" name="Allergy">
        <title>Genome assembly and annotation of Periplaneta americana reveal a comprehensive cockroach allergen profile.</title>
        <authorList>
            <person name="Wang L."/>
            <person name="Xiong Q."/>
            <person name="Saelim N."/>
            <person name="Wang L."/>
            <person name="Nong W."/>
            <person name="Wan A.T."/>
            <person name="Shi M."/>
            <person name="Liu X."/>
            <person name="Cao Q."/>
            <person name="Hui J.H.L."/>
            <person name="Sookrung N."/>
            <person name="Leung T.F."/>
            <person name="Tungtrongchitr A."/>
            <person name="Tsui S.K.W."/>
        </authorList>
    </citation>
    <scope>NUCLEOTIDE SEQUENCE [LARGE SCALE GENOMIC DNA]</scope>
    <source>
        <strain evidence="1">PWHHKU_190912</strain>
    </source>
</reference>
<accession>A0ABQ8U3E3</accession>
<evidence type="ECO:0000313" key="1">
    <source>
        <dbReference type="EMBL" id="KAJ4452162.1"/>
    </source>
</evidence>
<organism evidence="1 2">
    <name type="scientific">Periplaneta americana</name>
    <name type="common">American cockroach</name>
    <name type="synonym">Blatta americana</name>
    <dbReference type="NCBI Taxonomy" id="6978"/>
    <lineage>
        <taxon>Eukaryota</taxon>
        <taxon>Metazoa</taxon>
        <taxon>Ecdysozoa</taxon>
        <taxon>Arthropoda</taxon>
        <taxon>Hexapoda</taxon>
        <taxon>Insecta</taxon>
        <taxon>Pterygota</taxon>
        <taxon>Neoptera</taxon>
        <taxon>Polyneoptera</taxon>
        <taxon>Dictyoptera</taxon>
        <taxon>Blattodea</taxon>
        <taxon>Blattoidea</taxon>
        <taxon>Blattidae</taxon>
        <taxon>Blattinae</taxon>
        <taxon>Periplaneta</taxon>
    </lineage>
</organism>
<comment type="caution">
    <text evidence="1">The sequence shown here is derived from an EMBL/GenBank/DDBJ whole genome shotgun (WGS) entry which is preliminary data.</text>
</comment>
<dbReference type="PANTHER" id="PTHR47027:SF20">
    <property type="entry name" value="REVERSE TRANSCRIPTASE-LIKE PROTEIN WITH RNA-DIRECTED DNA POLYMERASE DOMAIN"/>
    <property type="match status" value="1"/>
</dbReference>
<name>A0ABQ8U3E3_PERAM</name>
<dbReference type="Proteomes" id="UP001148838">
    <property type="component" value="Unassembled WGS sequence"/>
</dbReference>
<dbReference type="EMBL" id="JAJSOF020000001">
    <property type="protein sequence ID" value="KAJ4452162.1"/>
    <property type="molecule type" value="Genomic_DNA"/>
</dbReference>
<gene>
    <name evidence="1" type="ORF">ANN_03680</name>
</gene>
<evidence type="ECO:0000313" key="2">
    <source>
        <dbReference type="Proteomes" id="UP001148838"/>
    </source>
</evidence>
<sequence length="357" mass="41111">MDLREVGYDDRDWINLAQDRDRWRAYYIAHGWETRAHKVQKNLEREKDGASRSSYKLFVVSLQKQFTATVRSGGSCSPGSSTESYPAFAHIGLRENSGKNLNQVTCPDRESNPGHLVSRPDALDVTPQVWTRLDLMFLIMPDRCKPIRMSIAMASIEKHVYYVIQLTTRSAVIVEESERCGGEAWEEDMILKDMLFELNDSCEQYEMKINANKTKTIVTGRKVKKVNLRILNEAVEQVDSFKYLECTISSNMRCSQEVKRRIAMAKEAFNRKRSIFCGPLEKELRKKLVNGLCAKQAFLLAKFFLYVFRCMKGTNGAYLTKDLGNRRIKEAIHSVPFKEEKTTSRHDGNGITVKEHW</sequence>
<keyword evidence="2" id="KW-1185">Reference proteome</keyword>